<keyword evidence="2" id="KW-1185">Reference proteome</keyword>
<gene>
    <name evidence="1" type="ORF">DdX_21951</name>
</gene>
<protein>
    <submittedName>
        <fullName evidence="1">Uncharacterized protein</fullName>
    </submittedName>
</protein>
<organism evidence="1 2">
    <name type="scientific">Ditylenchus destructor</name>
    <dbReference type="NCBI Taxonomy" id="166010"/>
    <lineage>
        <taxon>Eukaryota</taxon>
        <taxon>Metazoa</taxon>
        <taxon>Ecdysozoa</taxon>
        <taxon>Nematoda</taxon>
        <taxon>Chromadorea</taxon>
        <taxon>Rhabditida</taxon>
        <taxon>Tylenchina</taxon>
        <taxon>Tylenchomorpha</taxon>
        <taxon>Sphaerularioidea</taxon>
        <taxon>Anguinidae</taxon>
        <taxon>Anguininae</taxon>
        <taxon>Ditylenchus</taxon>
    </lineage>
</organism>
<evidence type="ECO:0000313" key="2">
    <source>
        <dbReference type="Proteomes" id="UP001201812"/>
    </source>
</evidence>
<name>A0AAD4MEY1_9BILA</name>
<reference evidence="1" key="1">
    <citation type="submission" date="2022-01" db="EMBL/GenBank/DDBJ databases">
        <title>Genome Sequence Resource for Two Populations of Ditylenchus destructor, the Migratory Endoparasitic Phytonematode.</title>
        <authorList>
            <person name="Zhang H."/>
            <person name="Lin R."/>
            <person name="Xie B."/>
        </authorList>
    </citation>
    <scope>NUCLEOTIDE SEQUENCE</scope>
    <source>
        <strain evidence="1">BazhouSP</strain>
    </source>
</reference>
<dbReference type="Proteomes" id="UP001201812">
    <property type="component" value="Unassembled WGS sequence"/>
</dbReference>
<dbReference type="EMBL" id="JAKKPZ010000954">
    <property type="protein sequence ID" value="KAI1691342.1"/>
    <property type="molecule type" value="Genomic_DNA"/>
</dbReference>
<proteinExistence type="predicted"/>
<accession>A0AAD4MEY1</accession>
<evidence type="ECO:0000313" key="1">
    <source>
        <dbReference type="EMBL" id="KAI1691342.1"/>
    </source>
</evidence>
<comment type="caution">
    <text evidence="1">The sequence shown here is derived from an EMBL/GenBank/DDBJ whole genome shotgun (WGS) entry which is preliminary data.</text>
</comment>
<dbReference type="AlphaFoldDB" id="A0AAD4MEY1"/>
<sequence>MRRSGFTDIVRGEDLFAATHVPRALLQALLGPARAALPPPCLAYRRGRQNGWPRGTAPLPFPALREAGEDGRGWRRPLRRGELPIGFAAAKA</sequence>